<dbReference type="SUPFAM" id="SSF57667">
    <property type="entry name" value="beta-beta-alpha zinc fingers"/>
    <property type="match status" value="3"/>
</dbReference>
<feature type="region of interest" description="Disordered" evidence="6">
    <location>
        <begin position="342"/>
        <end position="368"/>
    </location>
</feature>
<dbReference type="Proteomes" id="UP000747542">
    <property type="component" value="Unassembled WGS sequence"/>
</dbReference>
<protein>
    <submittedName>
        <fullName evidence="8">Zinc finger protein 383-like</fullName>
    </submittedName>
</protein>
<gene>
    <name evidence="8" type="primary">Znf383-L</name>
    <name evidence="8" type="ORF">Hamer_G002690</name>
</gene>
<dbReference type="InterPro" id="IPR013087">
    <property type="entry name" value="Znf_C2H2_type"/>
</dbReference>
<feature type="domain" description="C2H2-type" evidence="7">
    <location>
        <begin position="255"/>
        <end position="282"/>
    </location>
</feature>
<feature type="domain" description="C2H2-type" evidence="7">
    <location>
        <begin position="199"/>
        <end position="226"/>
    </location>
</feature>
<feature type="compositionally biased region" description="Polar residues" evidence="6">
    <location>
        <begin position="140"/>
        <end position="149"/>
    </location>
</feature>
<sequence length="429" mass="46595">MDHFLSGLDHGPNPWYAPRPAVAAHGHEFSIGNSPFLPYRLATCHRSSPHHLAATLLPLQYTSPSRHLQPLMYCIGTSSLDGSFQLIPISGSNNPTSSNHNTYSTTSTQPHLQSAFKPPVEPPKVKSESREVDERDDSKTPTPSVALTPLSTNMAHHSHKAKAGERWDTKKVCNICGKVLSRGDKLKNHIRTHTKNFPFECDDCGQGFLRSEGLRVHNRVHTGERPYVCMVCGKAYTRKDKLTRHAIVHTGERPFVCQHCGKSFTRKDKMQRHEMIHKVDKPFTCVPCNLEFVRQETYNAHMERKHPDCLPYTVVQQPRSGSPGYHPQGLNLTDNKSGIKLAQSSSKSLNTPTSASATTSSSTAFPSGTSLLSGSSLTTCTSLPGGSHLTSGPSVFSGTSLLSGSSLLSNSSLLSGTSLASGSGSQTLS</sequence>
<dbReference type="InterPro" id="IPR036236">
    <property type="entry name" value="Znf_C2H2_sf"/>
</dbReference>
<evidence type="ECO:0000256" key="4">
    <source>
        <dbReference type="ARBA" id="ARBA00022833"/>
    </source>
</evidence>
<dbReference type="FunFam" id="3.30.160.60:FF:002343">
    <property type="entry name" value="Zinc finger protein 33A"/>
    <property type="match status" value="1"/>
</dbReference>
<comment type="caution">
    <text evidence="8">The sequence shown here is derived from an EMBL/GenBank/DDBJ whole genome shotgun (WGS) entry which is preliminary data.</text>
</comment>
<evidence type="ECO:0000256" key="6">
    <source>
        <dbReference type="SAM" id="MobiDB-lite"/>
    </source>
</evidence>
<keyword evidence="4" id="KW-0862">Zinc</keyword>
<evidence type="ECO:0000313" key="9">
    <source>
        <dbReference type="Proteomes" id="UP000747542"/>
    </source>
</evidence>
<name>A0A8J5JXU2_HOMAM</name>
<feature type="domain" description="C2H2-type" evidence="7">
    <location>
        <begin position="171"/>
        <end position="198"/>
    </location>
</feature>
<dbReference type="Gene3D" id="3.30.160.60">
    <property type="entry name" value="Classic Zinc Finger"/>
    <property type="match status" value="4"/>
</dbReference>
<keyword evidence="2" id="KW-0677">Repeat</keyword>
<keyword evidence="9" id="KW-1185">Reference proteome</keyword>
<evidence type="ECO:0000313" key="8">
    <source>
        <dbReference type="EMBL" id="KAG7163499.1"/>
    </source>
</evidence>
<dbReference type="GO" id="GO:0000981">
    <property type="term" value="F:DNA-binding transcription factor activity, RNA polymerase II-specific"/>
    <property type="evidence" value="ECO:0007669"/>
    <property type="project" value="TreeGrafter"/>
</dbReference>
<dbReference type="EMBL" id="JAHLQT010026447">
    <property type="protein sequence ID" value="KAG7163499.1"/>
    <property type="molecule type" value="Genomic_DNA"/>
</dbReference>
<dbReference type="AlphaFoldDB" id="A0A8J5JXU2"/>
<feature type="compositionally biased region" description="Low complexity" evidence="6">
    <location>
        <begin position="91"/>
        <end position="108"/>
    </location>
</feature>
<proteinExistence type="predicted"/>
<dbReference type="GO" id="GO:0008270">
    <property type="term" value="F:zinc ion binding"/>
    <property type="evidence" value="ECO:0007669"/>
    <property type="project" value="UniProtKB-KW"/>
</dbReference>
<dbReference type="Pfam" id="PF00096">
    <property type="entry name" value="zf-C2H2"/>
    <property type="match status" value="3"/>
</dbReference>
<evidence type="ECO:0000256" key="5">
    <source>
        <dbReference type="PROSITE-ProRule" id="PRU00042"/>
    </source>
</evidence>
<dbReference type="PANTHER" id="PTHR14003:SF19">
    <property type="entry name" value="YY2 TRANSCRIPTION FACTOR"/>
    <property type="match status" value="1"/>
</dbReference>
<feature type="compositionally biased region" description="Low complexity" evidence="6">
    <location>
        <begin position="351"/>
        <end position="368"/>
    </location>
</feature>
<dbReference type="GO" id="GO:0005667">
    <property type="term" value="C:transcription regulator complex"/>
    <property type="evidence" value="ECO:0007669"/>
    <property type="project" value="TreeGrafter"/>
</dbReference>
<evidence type="ECO:0000256" key="1">
    <source>
        <dbReference type="ARBA" id="ARBA00022723"/>
    </source>
</evidence>
<evidence type="ECO:0000256" key="3">
    <source>
        <dbReference type="ARBA" id="ARBA00022771"/>
    </source>
</evidence>
<feature type="compositionally biased region" description="Basic and acidic residues" evidence="6">
    <location>
        <begin position="123"/>
        <end position="139"/>
    </location>
</feature>
<dbReference type="PANTHER" id="PTHR14003">
    <property type="entry name" value="TRANSCRIPTIONAL REPRESSOR PROTEIN YY"/>
    <property type="match status" value="1"/>
</dbReference>
<accession>A0A8J5JXU2</accession>
<dbReference type="PROSITE" id="PS50157">
    <property type="entry name" value="ZINC_FINGER_C2H2_2"/>
    <property type="match status" value="4"/>
</dbReference>
<dbReference type="FunFam" id="3.30.160.60:FF:000295">
    <property type="entry name" value="zinc finger protein 19"/>
    <property type="match status" value="1"/>
</dbReference>
<dbReference type="GO" id="GO:0031519">
    <property type="term" value="C:PcG protein complex"/>
    <property type="evidence" value="ECO:0007669"/>
    <property type="project" value="TreeGrafter"/>
</dbReference>
<feature type="domain" description="C2H2-type" evidence="7">
    <location>
        <begin position="227"/>
        <end position="254"/>
    </location>
</feature>
<dbReference type="SMART" id="SM00355">
    <property type="entry name" value="ZnF_C2H2"/>
    <property type="match status" value="5"/>
</dbReference>
<dbReference type="PROSITE" id="PS00028">
    <property type="entry name" value="ZINC_FINGER_C2H2_1"/>
    <property type="match status" value="5"/>
</dbReference>
<dbReference type="GO" id="GO:0000978">
    <property type="term" value="F:RNA polymerase II cis-regulatory region sequence-specific DNA binding"/>
    <property type="evidence" value="ECO:0007669"/>
    <property type="project" value="TreeGrafter"/>
</dbReference>
<feature type="region of interest" description="Disordered" evidence="6">
    <location>
        <begin position="91"/>
        <end position="149"/>
    </location>
</feature>
<keyword evidence="3 5" id="KW-0863">Zinc-finger</keyword>
<keyword evidence="1" id="KW-0479">Metal-binding</keyword>
<evidence type="ECO:0000259" key="7">
    <source>
        <dbReference type="PROSITE" id="PS50157"/>
    </source>
</evidence>
<organism evidence="8 9">
    <name type="scientific">Homarus americanus</name>
    <name type="common">American lobster</name>
    <dbReference type="NCBI Taxonomy" id="6706"/>
    <lineage>
        <taxon>Eukaryota</taxon>
        <taxon>Metazoa</taxon>
        <taxon>Ecdysozoa</taxon>
        <taxon>Arthropoda</taxon>
        <taxon>Crustacea</taxon>
        <taxon>Multicrustacea</taxon>
        <taxon>Malacostraca</taxon>
        <taxon>Eumalacostraca</taxon>
        <taxon>Eucarida</taxon>
        <taxon>Decapoda</taxon>
        <taxon>Pleocyemata</taxon>
        <taxon>Astacidea</taxon>
        <taxon>Nephropoidea</taxon>
        <taxon>Nephropidae</taxon>
        <taxon>Homarus</taxon>
    </lineage>
</organism>
<reference evidence="8" key="1">
    <citation type="journal article" date="2021" name="Sci. Adv.">
        <title>The American lobster genome reveals insights on longevity, neural, and immune adaptations.</title>
        <authorList>
            <person name="Polinski J.M."/>
            <person name="Zimin A.V."/>
            <person name="Clark K.F."/>
            <person name="Kohn A.B."/>
            <person name="Sadowski N."/>
            <person name="Timp W."/>
            <person name="Ptitsyn A."/>
            <person name="Khanna P."/>
            <person name="Romanova D.Y."/>
            <person name="Williams P."/>
            <person name="Greenwood S.J."/>
            <person name="Moroz L.L."/>
            <person name="Walt D.R."/>
            <person name="Bodnar A.G."/>
        </authorList>
    </citation>
    <scope>NUCLEOTIDE SEQUENCE</scope>
    <source>
        <strain evidence="8">GMGI-L3</strain>
    </source>
</reference>
<evidence type="ECO:0000256" key="2">
    <source>
        <dbReference type="ARBA" id="ARBA00022737"/>
    </source>
</evidence>
<dbReference type="GO" id="GO:0000785">
    <property type="term" value="C:chromatin"/>
    <property type="evidence" value="ECO:0007669"/>
    <property type="project" value="TreeGrafter"/>
</dbReference>
<dbReference type="FunFam" id="3.30.160.60:FF:000358">
    <property type="entry name" value="zinc finger protein 24"/>
    <property type="match status" value="1"/>
</dbReference>